<evidence type="ECO:0000256" key="1">
    <source>
        <dbReference type="SAM" id="Phobius"/>
    </source>
</evidence>
<comment type="caution">
    <text evidence="2">The sequence shown here is derived from an EMBL/GenBank/DDBJ whole genome shotgun (WGS) entry which is preliminary data.</text>
</comment>
<gene>
    <name evidence="2" type="ORF">QUW46_04615</name>
</gene>
<proteinExistence type="predicted"/>
<dbReference type="Proteomes" id="UP001529423">
    <property type="component" value="Unassembled WGS sequence"/>
</dbReference>
<reference evidence="2" key="2">
    <citation type="submission" date="2023-06" db="EMBL/GenBank/DDBJ databases">
        <authorList>
            <person name="Zeman M."/>
            <person name="Kubasova T."/>
            <person name="Jahodarova E."/>
            <person name="Nykrynova M."/>
            <person name="Rychlik I."/>
        </authorList>
    </citation>
    <scope>NUCLEOTIDE SEQUENCE</scope>
    <source>
        <strain evidence="2">105_WCHN</strain>
    </source>
</reference>
<reference evidence="2" key="1">
    <citation type="submission" date="2023-06" db="EMBL/GenBank/DDBJ databases">
        <title>Identification and characterization of horizontal gene transfer across gut microbiota members of farm animals based on homology search.</title>
        <authorList>
            <person name="Schwarzerova J."/>
            <person name="Nykrynova M."/>
            <person name="Jureckova K."/>
            <person name="Cejkova D."/>
            <person name="Rychlik I."/>
        </authorList>
    </citation>
    <scope>NUCLEOTIDE SEQUENCE</scope>
    <source>
        <strain evidence="2">105_WCHN</strain>
    </source>
</reference>
<feature type="transmembrane region" description="Helical" evidence="1">
    <location>
        <begin position="21"/>
        <end position="43"/>
    </location>
</feature>
<feature type="transmembrane region" description="Helical" evidence="1">
    <location>
        <begin position="202"/>
        <end position="224"/>
    </location>
</feature>
<evidence type="ECO:0000313" key="3">
    <source>
        <dbReference type="Proteomes" id="UP001529423"/>
    </source>
</evidence>
<keyword evidence="1" id="KW-1133">Transmembrane helix</keyword>
<dbReference type="RefSeq" id="WP_289559963.1">
    <property type="nucleotide sequence ID" value="NZ_JAUDEO010000020.1"/>
</dbReference>
<name>A0ABT7VM91_9LACO</name>
<organism evidence="2 3">
    <name type="scientific">Limosilactobacillus panis</name>
    <dbReference type="NCBI Taxonomy" id="47493"/>
    <lineage>
        <taxon>Bacteria</taxon>
        <taxon>Bacillati</taxon>
        <taxon>Bacillota</taxon>
        <taxon>Bacilli</taxon>
        <taxon>Lactobacillales</taxon>
        <taxon>Lactobacillaceae</taxon>
        <taxon>Limosilactobacillus</taxon>
    </lineage>
</organism>
<keyword evidence="1" id="KW-0812">Transmembrane</keyword>
<feature type="transmembrane region" description="Helical" evidence="1">
    <location>
        <begin position="252"/>
        <end position="269"/>
    </location>
</feature>
<accession>A0ABT7VM91</accession>
<evidence type="ECO:0000313" key="2">
    <source>
        <dbReference type="EMBL" id="MDM8333852.1"/>
    </source>
</evidence>
<keyword evidence="1" id="KW-0472">Membrane</keyword>
<dbReference type="EMBL" id="JAUDEO010000020">
    <property type="protein sequence ID" value="MDM8333852.1"/>
    <property type="molecule type" value="Genomic_DNA"/>
</dbReference>
<keyword evidence="3" id="KW-1185">Reference proteome</keyword>
<feature type="transmembrane region" description="Helical" evidence="1">
    <location>
        <begin position="173"/>
        <end position="195"/>
    </location>
</feature>
<sequence>MQTRSAMHTQPSNESTPHESGPYLGFRILGGLLLVLLVVSMVLNQTFLNQRFVTREMTSSTLENQLLDEVHAGMAQYGLPSKMLTKSDADQVVRTVVRQAFHGEQLKVNLQPVTDQLAGQANSELAQFGISTSLLPAGTSAAITDNVNSAVNSRINTPQVTAFINGLQVVKTVVNVLLVVSALGLLIMLGLALLGHHLLNSLTWISSGALLVSGLLFFGAHLLIPQLAQAAPDYSAFAVQCAADFQRVANGWLGILAIIVVICWGLRLIRSSRR</sequence>
<protein>
    <submittedName>
        <fullName evidence="2">Uncharacterized protein</fullName>
    </submittedName>
</protein>